<proteinExistence type="predicted"/>
<gene>
    <name evidence="1" type="ORF">S03H2_10911</name>
</gene>
<sequence length="476" mass="49421">MSSAVLTTDIQTLHDCESVTGAVGNKPVLESEIKKEGNNSLGFTVTQNKVSGVSFTSVDLTGKTSRMWYASITFPNMDLKANGGLRFYAKGGNTAYWLIAGSDTYFGGWINIVVDMDSTPDSGSFTKTAVTEIGVEITTVSSPKNLTNTWIDYARYGAGITATGGTAFTSGNYISLKDVALEDKANGYGIVEENPVTGEIALFGEVNIGNGSTTTYYKEDKSAATFADVSVPATLYKMLFQGSGCNVSLGGFALKAYNQTFTLDASDANLNALTMIGCSIGFADAAYFKAGQSITNCVFDSCGQIDPATATFLNNTISGYAGTEGALLLPTVTTNMSDLMFISSGAGHAIYAGATGTRTLAGILYSGYGADDTTDAEVYNNSGGLVTLDISGGGQSPTVRDGSGASTVVNATVNVTIAANVTLVGAEIRIYDLDTTPPEFGTELAGTESCPTATYGYAGDGGNVILIQIMKDGYVE</sequence>
<reference evidence="1" key="1">
    <citation type="journal article" date="2014" name="Front. Microbiol.">
        <title>High frequency of phylogenetically diverse reductive dehalogenase-homologous genes in deep subseafloor sedimentary metagenomes.</title>
        <authorList>
            <person name="Kawai M."/>
            <person name="Futagami T."/>
            <person name="Toyoda A."/>
            <person name="Takaki Y."/>
            <person name="Nishi S."/>
            <person name="Hori S."/>
            <person name="Arai W."/>
            <person name="Tsubouchi T."/>
            <person name="Morono Y."/>
            <person name="Uchiyama I."/>
            <person name="Ito T."/>
            <person name="Fujiyama A."/>
            <person name="Inagaki F."/>
            <person name="Takami H."/>
        </authorList>
    </citation>
    <scope>NUCLEOTIDE SEQUENCE</scope>
    <source>
        <strain evidence="1">Expedition CK06-06</strain>
    </source>
</reference>
<dbReference type="EMBL" id="BARU01005588">
    <property type="protein sequence ID" value="GAH38542.1"/>
    <property type="molecule type" value="Genomic_DNA"/>
</dbReference>
<dbReference type="AlphaFoldDB" id="X1F0W3"/>
<accession>X1F0W3</accession>
<name>X1F0W3_9ZZZZ</name>
<organism evidence="1">
    <name type="scientific">marine sediment metagenome</name>
    <dbReference type="NCBI Taxonomy" id="412755"/>
    <lineage>
        <taxon>unclassified sequences</taxon>
        <taxon>metagenomes</taxon>
        <taxon>ecological metagenomes</taxon>
    </lineage>
</organism>
<feature type="non-terminal residue" evidence="1">
    <location>
        <position position="476"/>
    </location>
</feature>
<protein>
    <submittedName>
        <fullName evidence="1">Uncharacterized protein</fullName>
    </submittedName>
</protein>
<evidence type="ECO:0000313" key="1">
    <source>
        <dbReference type="EMBL" id="GAH38542.1"/>
    </source>
</evidence>
<comment type="caution">
    <text evidence="1">The sequence shown here is derived from an EMBL/GenBank/DDBJ whole genome shotgun (WGS) entry which is preliminary data.</text>
</comment>